<evidence type="ECO:0000256" key="1">
    <source>
        <dbReference type="SAM" id="MobiDB-lite"/>
    </source>
</evidence>
<reference evidence="3 4" key="1">
    <citation type="journal article" date="2004" name="Science">
        <title>The Ashbya gossypii genome as a tool for mapping the ancient Saccharomyces cerevisiae genome.</title>
        <authorList>
            <person name="Dietrich F.S."/>
            <person name="Voegeli S."/>
            <person name="Brachat S."/>
            <person name="Lerch A."/>
            <person name="Gates K."/>
            <person name="Steiner S."/>
            <person name="Mohr C."/>
            <person name="Pohlmann R."/>
            <person name="Luedi P."/>
            <person name="Choi S."/>
            <person name="Wing R.A."/>
            <person name="Flavier A."/>
            <person name="Gaffney T.D."/>
            <person name="Philippsen P."/>
        </authorList>
    </citation>
    <scope>NUCLEOTIDE SEQUENCE [LARGE SCALE GENOMIC DNA]</scope>
    <source>
        <strain evidence="4">ATCC 10895 / CBS 109.51 / FGSC 9923 / NRRL Y-1056</strain>
    </source>
</reference>
<dbReference type="eggNOG" id="ENOG502S7RD">
    <property type="taxonomic scope" value="Eukaryota"/>
</dbReference>
<feature type="compositionally biased region" description="Polar residues" evidence="1">
    <location>
        <begin position="120"/>
        <end position="130"/>
    </location>
</feature>
<evidence type="ECO:0000313" key="4">
    <source>
        <dbReference type="Proteomes" id="UP000000591"/>
    </source>
</evidence>
<dbReference type="EMBL" id="AE016818">
    <property type="protein sequence ID" value="AAS52690.1"/>
    <property type="molecule type" value="Genomic_DNA"/>
</dbReference>
<evidence type="ECO:0000313" key="3">
    <source>
        <dbReference type="EMBL" id="AAS52690.1"/>
    </source>
</evidence>
<keyword evidence="2" id="KW-1133">Transmembrane helix</keyword>
<protein>
    <submittedName>
        <fullName evidence="3">AER006Wp</fullName>
    </submittedName>
</protein>
<dbReference type="RefSeq" id="NP_984866.1">
    <property type="nucleotide sequence ID" value="NM_210220.1"/>
</dbReference>
<feature type="transmembrane region" description="Helical" evidence="2">
    <location>
        <begin position="22"/>
        <end position="43"/>
    </location>
</feature>
<keyword evidence="4" id="KW-1185">Reference proteome</keyword>
<gene>
    <name evidence="3" type="ORF">AGOS_AER006W</name>
</gene>
<reference evidence="4" key="2">
    <citation type="journal article" date="2013" name="G3 (Bethesda)">
        <title>Genomes of Ashbya fungi isolated from insects reveal four mating-type loci, numerous translocations, lack of transposons, and distinct gene duplications.</title>
        <authorList>
            <person name="Dietrich F.S."/>
            <person name="Voegeli S."/>
            <person name="Kuo S."/>
            <person name="Philippsen P."/>
        </authorList>
    </citation>
    <scope>GENOME REANNOTATION</scope>
    <source>
        <strain evidence="4">ATCC 10895 / CBS 109.51 / FGSC 9923 / NRRL Y-1056</strain>
    </source>
</reference>
<dbReference type="AlphaFoldDB" id="Q757K6"/>
<dbReference type="PANTHER" id="PTHR28187:SF1">
    <property type="entry name" value="PROTEIN RCR1-RELATED"/>
    <property type="match status" value="1"/>
</dbReference>
<dbReference type="InterPro" id="IPR020999">
    <property type="entry name" value="Chitin_synth_reg_RCR"/>
</dbReference>
<feature type="region of interest" description="Disordered" evidence="1">
    <location>
        <begin position="105"/>
        <end position="177"/>
    </location>
</feature>
<proteinExistence type="predicted"/>
<accession>Q757K6</accession>
<dbReference type="FunCoup" id="Q757K6">
    <property type="interactions" value="53"/>
</dbReference>
<dbReference type="KEGG" id="ago:AGOS_AER006W"/>
<keyword evidence="2" id="KW-0812">Transmembrane</keyword>
<keyword evidence="2" id="KW-0472">Membrane</keyword>
<dbReference type="InParanoid" id="Q757K6"/>
<dbReference type="GeneID" id="4621065"/>
<dbReference type="Proteomes" id="UP000000591">
    <property type="component" value="Chromosome V"/>
</dbReference>
<name>Q757K6_EREGS</name>
<sequence length="177" mass="19319">MSEILTGLAVDSYDSDHLAKKIPWAIFTVWIIALLLCIFLVNLRRRRRGLQPIMGTAWLAPPSYGQSQRQYNMPPVDPAAVPVPEYTTHPNANIDLGYYDNEGKFHPADSSLPKPPPAATANTVPSSYTSAPVREQFDAEYERPAGAPPGAQVRQTSSSRGHAMPGVTDSGAHYYAP</sequence>
<dbReference type="Pfam" id="PF12273">
    <property type="entry name" value="RCR"/>
    <property type="match status" value="1"/>
</dbReference>
<dbReference type="PANTHER" id="PTHR28187">
    <property type="entry name" value="PROTEIN RCR1-RELATED"/>
    <property type="match status" value="1"/>
</dbReference>
<dbReference type="GO" id="GO:0016192">
    <property type="term" value="P:vesicle-mediated transport"/>
    <property type="evidence" value="ECO:0000318"/>
    <property type="project" value="GO_Central"/>
</dbReference>
<dbReference type="HOGENOM" id="CLU_1517525_0_0_1"/>
<organism evidence="3 4">
    <name type="scientific">Eremothecium gossypii (strain ATCC 10895 / CBS 109.51 / FGSC 9923 / NRRL Y-1056)</name>
    <name type="common">Yeast</name>
    <name type="synonym">Ashbya gossypii</name>
    <dbReference type="NCBI Taxonomy" id="284811"/>
    <lineage>
        <taxon>Eukaryota</taxon>
        <taxon>Fungi</taxon>
        <taxon>Dikarya</taxon>
        <taxon>Ascomycota</taxon>
        <taxon>Saccharomycotina</taxon>
        <taxon>Saccharomycetes</taxon>
        <taxon>Saccharomycetales</taxon>
        <taxon>Saccharomycetaceae</taxon>
        <taxon>Eremothecium</taxon>
    </lineage>
</organism>
<dbReference type="OMA" id="YGQSQRQ"/>
<evidence type="ECO:0000256" key="2">
    <source>
        <dbReference type="SAM" id="Phobius"/>
    </source>
</evidence>
<dbReference type="OrthoDB" id="4088875at2759"/>